<name>A0A5S9IMW1_UABAM</name>
<sequence length="231" mass="25930">MKKIGVFIAVIIVIIAGVAGYFFMSGGNIGVLIKHGIQDKGSMTLGVPVTVDKVTMPILTGKGKIENLVVENPDGQEFSYTFRIETLDLDIDPETIRTEKVHIKKIVINALEVAVEGTPQDNNITKLKESVNKPKEKKKKKVQIDHLQAQNCKLNIKLNDKSAKTIPLDSFELHNLGKNSETTMRDVTQQVVKKIIEKTTQAIKNEFKSGIHNIRDKIKEKMKDRKPPFFK</sequence>
<evidence type="ECO:0000313" key="2">
    <source>
        <dbReference type="EMBL" id="BBM84833.1"/>
    </source>
</evidence>
<reference evidence="2 3" key="1">
    <citation type="submission" date="2019-08" db="EMBL/GenBank/DDBJ databases">
        <title>Complete genome sequence of Candidatus Uab amorphum.</title>
        <authorList>
            <person name="Shiratori T."/>
            <person name="Suzuki S."/>
            <person name="Kakizawa Y."/>
            <person name="Ishida K."/>
        </authorList>
    </citation>
    <scope>NUCLEOTIDE SEQUENCE [LARGE SCALE GENOMIC DNA]</scope>
    <source>
        <strain evidence="2 3">SRT547</strain>
    </source>
</reference>
<dbReference type="KEGG" id="uam:UABAM_03194"/>
<gene>
    <name evidence="2" type="ORF">UABAM_03194</name>
</gene>
<evidence type="ECO:0000256" key="1">
    <source>
        <dbReference type="SAM" id="Phobius"/>
    </source>
</evidence>
<accession>A0A5S9IMW1</accession>
<dbReference type="Proteomes" id="UP000326354">
    <property type="component" value="Chromosome"/>
</dbReference>
<protein>
    <recommendedName>
        <fullName evidence="4">AsmA domain-containing protein</fullName>
    </recommendedName>
</protein>
<proteinExistence type="predicted"/>
<organism evidence="2 3">
    <name type="scientific">Uabimicrobium amorphum</name>
    <dbReference type="NCBI Taxonomy" id="2596890"/>
    <lineage>
        <taxon>Bacteria</taxon>
        <taxon>Pseudomonadati</taxon>
        <taxon>Planctomycetota</taxon>
        <taxon>Candidatus Uabimicrobiia</taxon>
        <taxon>Candidatus Uabimicrobiales</taxon>
        <taxon>Candidatus Uabimicrobiaceae</taxon>
        <taxon>Candidatus Uabimicrobium</taxon>
    </lineage>
</organism>
<keyword evidence="1" id="KW-1133">Transmembrane helix</keyword>
<keyword evidence="1" id="KW-0472">Membrane</keyword>
<dbReference type="AlphaFoldDB" id="A0A5S9IMW1"/>
<keyword evidence="1" id="KW-0812">Transmembrane</keyword>
<keyword evidence="3" id="KW-1185">Reference proteome</keyword>
<evidence type="ECO:0000313" key="3">
    <source>
        <dbReference type="Proteomes" id="UP000326354"/>
    </source>
</evidence>
<evidence type="ECO:0008006" key="4">
    <source>
        <dbReference type="Google" id="ProtNLM"/>
    </source>
</evidence>
<feature type="transmembrane region" description="Helical" evidence="1">
    <location>
        <begin position="6"/>
        <end position="24"/>
    </location>
</feature>
<dbReference type="RefSeq" id="WP_151968962.1">
    <property type="nucleotide sequence ID" value="NZ_AP019860.1"/>
</dbReference>
<dbReference type="EMBL" id="AP019860">
    <property type="protein sequence ID" value="BBM84833.1"/>
    <property type="molecule type" value="Genomic_DNA"/>
</dbReference>